<dbReference type="Pfam" id="PF00106">
    <property type="entry name" value="adh_short"/>
    <property type="match status" value="1"/>
</dbReference>
<evidence type="ECO:0000256" key="3">
    <source>
        <dbReference type="RuleBase" id="RU000363"/>
    </source>
</evidence>
<organism evidence="4 5">
    <name type="scientific">Marinoscillum furvescens DSM 4134</name>
    <dbReference type="NCBI Taxonomy" id="1122208"/>
    <lineage>
        <taxon>Bacteria</taxon>
        <taxon>Pseudomonadati</taxon>
        <taxon>Bacteroidota</taxon>
        <taxon>Cytophagia</taxon>
        <taxon>Cytophagales</taxon>
        <taxon>Reichenbachiellaceae</taxon>
        <taxon>Marinoscillum</taxon>
    </lineage>
</organism>
<dbReference type="EMBL" id="QREG01000027">
    <property type="protein sequence ID" value="RED92986.1"/>
    <property type="molecule type" value="Genomic_DNA"/>
</dbReference>
<sequence>MDLTNNTILITGGSSGIGLELSRQLVAKNKVIICGRSEKALLKAQAELPKLVVYPCDLSDENQCDQMVKWIQKEHPTLNVLINNAAIVHKEPFLQTANITEKAEQEMRTNFLAPIRLIHLLYPMLQQNEQASIINVTTGLIYTPRADYPFYNATKAALHSFTQVLRKQTEASNVEVIEVMFPAVKTPWHKGSPPKIAISCEEAVTKMIKGLVKGKSEIRVGGAKLLYVISRVAPGFAFKKVNEITNEK</sequence>
<evidence type="ECO:0000313" key="5">
    <source>
        <dbReference type="Proteomes" id="UP000256779"/>
    </source>
</evidence>
<dbReference type="PRINTS" id="PR00081">
    <property type="entry name" value="GDHRDH"/>
</dbReference>
<evidence type="ECO:0000256" key="1">
    <source>
        <dbReference type="ARBA" id="ARBA00006484"/>
    </source>
</evidence>
<dbReference type="GO" id="GO:0016020">
    <property type="term" value="C:membrane"/>
    <property type="evidence" value="ECO:0007669"/>
    <property type="project" value="TreeGrafter"/>
</dbReference>
<dbReference type="PRINTS" id="PR00080">
    <property type="entry name" value="SDRFAMILY"/>
</dbReference>
<evidence type="ECO:0000256" key="2">
    <source>
        <dbReference type="ARBA" id="ARBA00023002"/>
    </source>
</evidence>
<dbReference type="SUPFAM" id="SSF51735">
    <property type="entry name" value="NAD(P)-binding Rossmann-fold domains"/>
    <property type="match status" value="1"/>
</dbReference>
<dbReference type="GO" id="GO:0016491">
    <property type="term" value="F:oxidoreductase activity"/>
    <property type="evidence" value="ECO:0007669"/>
    <property type="project" value="UniProtKB-KW"/>
</dbReference>
<dbReference type="Gene3D" id="3.40.50.720">
    <property type="entry name" value="NAD(P)-binding Rossmann-like Domain"/>
    <property type="match status" value="1"/>
</dbReference>
<protein>
    <submittedName>
        <fullName evidence="4">Putative oxidoreductase</fullName>
    </submittedName>
</protein>
<comment type="similarity">
    <text evidence="1 3">Belongs to the short-chain dehydrogenases/reductases (SDR) family.</text>
</comment>
<dbReference type="OrthoDB" id="9810734at2"/>
<reference evidence="4 5" key="1">
    <citation type="submission" date="2018-07" db="EMBL/GenBank/DDBJ databases">
        <title>Genomic Encyclopedia of Type Strains, Phase IV (KMG-IV): sequencing the most valuable type-strain genomes for metagenomic binning, comparative biology and taxonomic classification.</title>
        <authorList>
            <person name="Goeker M."/>
        </authorList>
    </citation>
    <scope>NUCLEOTIDE SEQUENCE [LARGE SCALE GENOMIC DNA]</scope>
    <source>
        <strain evidence="4 5">DSM 4134</strain>
    </source>
</reference>
<keyword evidence="5" id="KW-1185">Reference proteome</keyword>
<evidence type="ECO:0000313" key="4">
    <source>
        <dbReference type="EMBL" id="RED92986.1"/>
    </source>
</evidence>
<dbReference type="InterPro" id="IPR036291">
    <property type="entry name" value="NAD(P)-bd_dom_sf"/>
</dbReference>
<dbReference type="PANTHER" id="PTHR44196:SF1">
    <property type="entry name" value="DEHYDROGENASE_REDUCTASE SDR FAMILY MEMBER 7B"/>
    <property type="match status" value="1"/>
</dbReference>
<dbReference type="AlphaFoldDB" id="A0A3D9KWV0"/>
<proteinExistence type="inferred from homology"/>
<gene>
    <name evidence="4" type="ORF">C7460_12710</name>
</gene>
<accession>A0A3D9KWV0</accession>
<name>A0A3D9KWV0_MARFU</name>
<dbReference type="PANTHER" id="PTHR44196">
    <property type="entry name" value="DEHYDROGENASE/REDUCTASE SDR FAMILY MEMBER 7B"/>
    <property type="match status" value="1"/>
</dbReference>
<comment type="caution">
    <text evidence="4">The sequence shown here is derived from an EMBL/GenBank/DDBJ whole genome shotgun (WGS) entry which is preliminary data.</text>
</comment>
<dbReference type="Proteomes" id="UP000256779">
    <property type="component" value="Unassembled WGS sequence"/>
</dbReference>
<dbReference type="RefSeq" id="WP_115870030.1">
    <property type="nucleotide sequence ID" value="NZ_QREG01000027.1"/>
</dbReference>
<keyword evidence="2" id="KW-0560">Oxidoreductase</keyword>
<dbReference type="InterPro" id="IPR002347">
    <property type="entry name" value="SDR_fam"/>
</dbReference>